<proteinExistence type="predicted"/>
<evidence type="ECO:0000256" key="5">
    <source>
        <dbReference type="SAM" id="SignalP"/>
    </source>
</evidence>
<evidence type="ECO:0000256" key="4">
    <source>
        <dbReference type="PROSITE-ProRule" id="PRU00433"/>
    </source>
</evidence>
<dbReference type="Gene3D" id="1.10.760.10">
    <property type="entry name" value="Cytochrome c-like domain"/>
    <property type="match status" value="1"/>
</dbReference>
<dbReference type="RefSeq" id="WP_275634968.1">
    <property type="nucleotide sequence ID" value="NZ_JARGYD010000015.1"/>
</dbReference>
<evidence type="ECO:0000256" key="3">
    <source>
        <dbReference type="ARBA" id="ARBA00023004"/>
    </source>
</evidence>
<evidence type="ECO:0000259" key="6">
    <source>
        <dbReference type="PROSITE" id="PS51007"/>
    </source>
</evidence>
<comment type="caution">
    <text evidence="7">The sequence shown here is derived from an EMBL/GenBank/DDBJ whole genome shotgun (WGS) entry which is preliminary data.</text>
</comment>
<dbReference type="SUPFAM" id="SSF46626">
    <property type="entry name" value="Cytochrome c"/>
    <property type="match status" value="1"/>
</dbReference>
<dbReference type="EMBL" id="JBHRTB010000010">
    <property type="protein sequence ID" value="MFC3145966.1"/>
    <property type="molecule type" value="Genomic_DNA"/>
</dbReference>
<accession>A0ABV7H076</accession>
<reference evidence="8" key="1">
    <citation type="journal article" date="2019" name="Int. J. Syst. Evol. Microbiol.">
        <title>The Global Catalogue of Microorganisms (GCM) 10K type strain sequencing project: providing services to taxonomists for standard genome sequencing and annotation.</title>
        <authorList>
            <consortium name="The Broad Institute Genomics Platform"/>
            <consortium name="The Broad Institute Genome Sequencing Center for Infectious Disease"/>
            <person name="Wu L."/>
            <person name="Ma J."/>
        </authorList>
    </citation>
    <scope>NUCLEOTIDE SEQUENCE [LARGE SCALE GENOMIC DNA]</scope>
    <source>
        <strain evidence="8">KCTC 52366</strain>
    </source>
</reference>
<dbReference type="InterPro" id="IPR009056">
    <property type="entry name" value="Cyt_c-like_dom"/>
</dbReference>
<keyword evidence="2 4" id="KW-0479">Metal-binding</keyword>
<feature type="domain" description="Cytochrome c" evidence="6">
    <location>
        <begin position="25"/>
        <end position="149"/>
    </location>
</feature>
<keyword evidence="8" id="KW-1185">Reference proteome</keyword>
<evidence type="ECO:0000256" key="1">
    <source>
        <dbReference type="ARBA" id="ARBA00022617"/>
    </source>
</evidence>
<protein>
    <submittedName>
        <fullName evidence="7">C-type cytochrome</fullName>
    </submittedName>
</protein>
<dbReference type="InterPro" id="IPR036909">
    <property type="entry name" value="Cyt_c-like_dom_sf"/>
</dbReference>
<feature type="chain" id="PRO_5045691214" evidence="5">
    <location>
        <begin position="21"/>
        <end position="152"/>
    </location>
</feature>
<evidence type="ECO:0000313" key="8">
    <source>
        <dbReference type="Proteomes" id="UP001595632"/>
    </source>
</evidence>
<name>A0ABV7H076_9RHOB</name>
<keyword evidence="3 4" id="KW-0408">Iron</keyword>
<dbReference type="PROSITE" id="PS51007">
    <property type="entry name" value="CYTC"/>
    <property type="match status" value="1"/>
</dbReference>
<evidence type="ECO:0000256" key="2">
    <source>
        <dbReference type="ARBA" id="ARBA00022723"/>
    </source>
</evidence>
<feature type="signal peptide" evidence="5">
    <location>
        <begin position="1"/>
        <end position="20"/>
    </location>
</feature>
<organism evidence="7 8">
    <name type="scientific">Psychromarinibacter halotolerans</name>
    <dbReference type="NCBI Taxonomy" id="1775175"/>
    <lineage>
        <taxon>Bacteria</taxon>
        <taxon>Pseudomonadati</taxon>
        <taxon>Pseudomonadota</taxon>
        <taxon>Alphaproteobacteria</taxon>
        <taxon>Rhodobacterales</taxon>
        <taxon>Paracoccaceae</taxon>
        <taxon>Psychromarinibacter</taxon>
    </lineage>
</organism>
<keyword evidence="5" id="KW-0732">Signal</keyword>
<evidence type="ECO:0000313" key="7">
    <source>
        <dbReference type="EMBL" id="MFC3145966.1"/>
    </source>
</evidence>
<sequence>MKRLANSLLAASLLAAPATAQDLSEQAAYAAESFGQCATCHVIADDSGEVLYGNRGKVGPNLHCVVGRTAGSYDGFRYGKSMAEAGEAGLVWDAENLATYLLDPKDYLAEYLDDPRARSKMTFKVRADNSEDKSAEEVAAAFAALLAEACAN</sequence>
<keyword evidence="1 4" id="KW-0349">Heme</keyword>
<dbReference type="Proteomes" id="UP001595632">
    <property type="component" value="Unassembled WGS sequence"/>
</dbReference>
<gene>
    <name evidence="7" type="ORF">ACFOGP_24810</name>
</gene>